<keyword evidence="2" id="KW-1185">Reference proteome</keyword>
<reference evidence="1 2" key="1">
    <citation type="journal article" date="2023" name="Nucleic Acids Res.">
        <title>The hologenome of Daphnia magna reveals possible DNA methylation and microbiome-mediated evolution of the host genome.</title>
        <authorList>
            <person name="Chaturvedi A."/>
            <person name="Li X."/>
            <person name="Dhandapani V."/>
            <person name="Marshall H."/>
            <person name="Kissane S."/>
            <person name="Cuenca-Cambronero M."/>
            <person name="Asole G."/>
            <person name="Calvet F."/>
            <person name="Ruiz-Romero M."/>
            <person name="Marangio P."/>
            <person name="Guigo R."/>
            <person name="Rago D."/>
            <person name="Mirbahai L."/>
            <person name="Eastwood N."/>
            <person name="Colbourne J.K."/>
            <person name="Zhou J."/>
            <person name="Mallon E."/>
            <person name="Orsini L."/>
        </authorList>
    </citation>
    <scope>NUCLEOTIDE SEQUENCE [LARGE SCALE GENOMIC DNA]</scope>
    <source>
        <strain evidence="1">LRV0_1</strain>
    </source>
</reference>
<dbReference type="Proteomes" id="UP001234178">
    <property type="component" value="Unassembled WGS sequence"/>
</dbReference>
<evidence type="ECO:0000313" key="1">
    <source>
        <dbReference type="EMBL" id="KAK4028088.1"/>
    </source>
</evidence>
<organism evidence="1 2">
    <name type="scientific">Daphnia magna</name>
    <dbReference type="NCBI Taxonomy" id="35525"/>
    <lineage>
        <taxon>Eukaryota</taxon>
        <taxon>Metazoa</taxon>
        <taxon>Ecdysozoa</taxon>
        <taxon>Arthropoda</taxon>
        <taxon>Crustacea</taxon>
        <taxon>Branchiopoda</taxon>
        <taxon>Diplostraca</taxon>
        <taxon>Cladocera</taxon>
        <taxon>Anomopoda</taxon>
        <taxon>Daphniidae</taxon>
        <taxon>Daphnia</taxon>
    </lineage>
</organism>
<dbReference type="EMBL" id="JAOYFB010000038">
    <property type="protein sequence ID" value="KAK4028088.1"/>
    <property type="molecule type" value="Genomic_DNA"/>
</dbReference>
<protein>
    <submittedName>
        <fullName evidence="1">Uncharacterized protein</fullName>
    </submittedName>
</protein>
<proteinExistence type="predicted"/>
<comment type="caution">
    <text evidence="1">The sequence shown here is derived from an EMBL/GenBank/DDBJ whole genome shotgun (WGS) entry which is preliminary data.</text>
</comment>
<name>A0ABR0ASI7_9CRUS</name>
<evidence type="ECO:0000313" key="2">
    <source>
        <dbReference type="Proteomes" id="UP001234178"/>
    </source>
</evidence>
<sequence>MAACRVAGLHEYCFSQRENALFHKNYCNNCEFPLMGIRVVEPVPKPDIITVGAVSQGRGYL</sequence>
<gene>
    <name evidence="1" type="ORF">OUZ56_017266</name>
</gene>
<accession>A0ABR0ASI7</accession>